<dbReference type="Proteomes" id="UP000294933">
    <property type="component" value="Unassembled WGS sequence"/>
</dbReference>
<evidence type="ECO:0000313" key="3">
    <source>
        <dbReference type="Proteomes" id="UP000294933"/>
    </source>
</evidence>
<proteinExistence type="predicted"/>
<sequence>MLRRSYTSRNPRHLLPEAQAYVERETARGWWVLWDAEEWWRDRYEFILQHGYTQRTRFRPGLKPSWIGTDLNPYRLDDGYRHLDESIISATRVADGKPLIIRRIIVNVMSTEVAIGKYLTNSDFSNDPANHAVPVLDVFRDVSHGLQFVVMPVLRHFDDPPFSTVSEVTDFVFQTLEGIEFLHGRGVAHQDCSIGNIMMDATPLYPDGFHPINQDMLPSFDGPARHLTRRQASPVKYYFIDFGISRLWLGKTKVTRSPGAVGRDRDVPERQDNDNIYNPFLVDIFLLGYPVPTSLTHTCLIVIRTYFLAPLADAMMKTDPEQRPTPSEALALFRIIINEQSGLSLRRRLQTANESLLWRMLQDLGAIFRELLHVLTYFLGGGRQPQRPKPSA</sequence>
<organism evidence="2 3">
    <name type="scientific">Rickenella mellea</name>
    <dbReference type="NCBI Taxonomy" id="50990"/>
    <lineage>
        <taxon>Eukaryota</taxon>
        <taxon>Fungi</taxon>
        <taxon>Dikarya</taxon>
        <taxon>Basidiomycota</taxon>
        <taxon>Agaricomycotina</taxon>
        <taxon>Agaricomycetes</taxon>
        <taxon>Hymenochaetales</taxon>
        <taxon>Rickenellaceae</taxon>
        <taxon>Rickenella</taxon>
    </lineage>
</organism>
<dbReference type="STRING" id="50990.A0A4Y7Q4L6"/>
<dbReference type="Gene3D" id="1.10.510.10">
    <property type="entry name" value="Transferase(Phosphotransferase) domain 1"/>
    <property type="match status" value="1"/>
</dbReference>
<name>A0A4Y7Q4L6_9AGAM</name>
<protein>
    <recommendedName>
        <fullName evidence="1">Protein kinase domain-containing protein</fullName>
    </recommendedName>
</protein>
<dbReference type="OrthoDB" id="5987198at2759"/>
<dbReference type="InterPro" id="IPR000719">
    <property type="entry name" value="Prot_kinase_dom"/>
</dbReference>
<dbReference type="GO" id="GO:0004672">
    <property type="term" value="F:protein kinase activity"/>
    <property type="evidence" value="ECO:0007669"/>
    <property type="project" value="InterPro"/>
</dbReference>
<keyword evidence="3" id="KW-1185">Reference proteome</keyword>
<dbReference type="EMBL" id="ML170174">
    <property type="protein sequence ID" value="TDL22593.1"/>
    <property type="molecule type" value="Genomic_DNA"/>
</dbReference>
<evidence type="ECO:0000259" key="1">
    <source>
        <dbReference type="SMART" id="SM00220"/>
    </source>
</evidence>
<dbReference type="GO" id="GO:0005524">
    <property type="term" value="F:ATP binding"/>
    <property type="evidence" value="ECO:0007669"/>
    <property type="project" value="InterPro"/>
</dbReference>
<reference evidence="2 3" key="1">
    <citation type="submission" date="2018-06" db="EMBL/GenBank/DDBJ databases">
        <title>A transcriptomic atlas of mushroom development highlights an independent origin of complex multicellularity.</title>
        <authorList>
            <consortium name="DOE Joint Genome Institute"/>
            <person name="Krizsan K."/>
            <person name="Almasi E."/>
            <person name="Merenyi Z."/>
            <person name="Sahu N."/>
            <person name="Viragh M."/>
            <person name="Koszo T."/>
            <person name="Mondo S."/>
            <person name="Kiss B."/>
            <person name="Balint B."/>
            <person name="Kues U."/>
            <person name="Barry K."/>
            <person name="Hegedus J.C."/>
            <person name="Henrissat B."/>
            <person name="Johnson J."/>
            <person name="Lipzen A."/>
            <person name="Ohm R."/>
            <person name="Nagy I."/>
            <person name="Pangilinan J."/>
            <person name="Yan J."/>
            <person name="Xiong Y."/>
            <person name="Grigoriev I.V."/>
            <person name="Hibbett D.S."/>
            <person name="Nagy L.G."/>
        </authorList>
    </citation>
    <scope>NUCLEOTIDE SEQUENCE [LARGE SCALE GENOMIC DNA]</scope>
    <source>
        <strain evidence="2 3">SZMC22713</strain>
    </source>
</reference>
<dbReference type="AlphaFoldDB" id="A0A4Y7Q4L6"/>
<feature type="domain" description="Protein kinase" evidence="1">
    <location>
        <begin position="80"/>
        <end position="335"/>
    </location>
</feature>
<gene>
    <name evidence="2" type="ORF">BD410DRAFT_722812</name>
</gene>
<dbReference type="SUPFAM" id="SSF56112">
    <property type="entry name" value="Protein kinase-like (PK-like)"/>
    <property type="match status" value="1"/>
</dbReference>
<dbReference type="InterPro" id="IPR011009">
    <property type="entry name" value="Kinase-like_dom_sf"/>
</dbReference>
<dbReference type="VEuPathDB" id="FungiDB:BD410DRAFT_722812"/>
<dbReference type="SMART" id="SM00220">
    <property type="entry name" value="S_TKc"/>
    <property type="match status" value="1"/>
</dbReference>
<accession>A0A4Y7Q4L6</accession>
<evidence type="ECO:0000313" key="2">
    <source>
        <dbReference type="EMBL" id="TDL22593.1"/>
    </source>
</evidence>